<feature type="transmembrane region" description="Helical" evidence="1">
    <location>
        <begin position="101"/>
        <end position="118"/>
    </location>
</feature>
<keyword evidence="1" id="KW-0812">Transmembrane</keyword>
<proteinExistence type="predicted"/>
<evidence type="ECO:0000313" key="2">
    <source>
        <dbReference type="EMBL" id="ASJ03767.1"/>
    </source>
</evidence>
<feature type="transmembrane region" description="Helical" evidence="1">
    <location>
        <begin position="6"/>
        <end position="21"/>
    </location>
</feature>
<dbReference type="InterPro" id="IPR019235">
    <property type="entry name" value="DUF2178_TM"/>
</dbReference>
<sequence>MQNILIWTALIILSGLTLAITSRGAENSGRRKALIPAVLVILSMGYFLGWGVSEGNLAAAFSAFVMGAVLLNIYYRELEKRGYVLGDERTLRIEETASRRTLQATMLFLAVLMVYLSVEKTTNSELDLAFKTVSGILVFVFITHWTLFHYYSRVM</sequence>
<evidence type="ECO:0008006" key="4">
    <source>
        <dbReference type="Google" id="ProtNLM"/>
    </source>
</evidence>
<name>A0A2Z2MBF7_THEPR</name>
<dbReference type="EMBL" id="CP014862">
    <property type="protein sequence ID" value="ASJ03767.1"/>
    <property type="molecule type" value="Genomic_DNA"/>
</dbReference>
<organism evidence="2 3">
    <name type="scientific">Thermococcus profundus</name>
    <dbReference type="NCBI Taxonomy" id="49899"/>
    <lineage>
        <taxon>Archaea</taxon>
        <taxon>Methanobacteriati</taxon>
        <taxon>Methanobacteriota</taxon>
        <taxon>Thermococci</taxon>
        <taxon>Thermococcales</taxon>
        <taxon>Thermococcaceae</taxon>
        <taxon>Thermococcus</taxon>
    </lineage>
</organism>
<feature type="transmembrane region" description="Helical" evidence="1">
    <location>
        <begin position="130"/>
        <end position="151"/>
    </location>
</feature>
<dbReference type="OrthoDB" id="101256at2157"/>
<feature type="transmembrane region" description="Helical" evidence="1">
    <location>
        <begin position="57"/>
        <end position="75"/>
    </location>
</feature>
<keyword evidence="1" id="KW-0472">Membrane</keyword>
<feature type="transmembrane region" description="Helical" evidence="1">
    <location>
        <begin position="33"/>
        <end position="51"/>
    </location>
</feature>
<protein>
    <recommendedName>
        <fullName evidence="4">DUF2178 domain-containing protein</fullName>
    </recommendedName>
</protein>
<gene>
    <name evidence="2" type="ORF">A3L09_07600</name>
</gene>
<dbReference type="Pfam" id="PF09946">
    <property type="entry name" value="DUF2178"/>
    <property type="match status" value="1"/>
</dbReference>
<accession>A0A2Z2MBF7</accession>
<dbReference type="Proteomes" id="UP000250179">
    <property type="component" value="Chromosome"/>
</dbReference>
<dbReference type="KEGG" id="tprf:A3L09_07600"/>
<keyword evidence="3" id="KW-1185">Reference proteome</keyword>
<keyword evidence="1" id="KW-1133">Transmembrane helix</keyword>
<dbReference type="AlphaFoldDB" id="A0A2Z2MBF7"/>
<evidence type="ECO:0000313" key="3">
    <source>
        <dbReference type="Proteomes" id="UP000250179"/>
    </source>
</evidence>
<reference evidence="2 3" key="1">
    <citation type="submission" date="2016-03" db="EMBL/GenBank/DDBJ databases">
        <title>Complete genome sequence of Thermococcus profundus strain DT5432.</title>
        <authorList>
            <person name="Oger P.M."/>
        </authorList>
    </citation>
    <scope>NUCLEOTIDE SEQUENCE [LARGE SCALE GENOMIC DNA]</scope>
    <source>
        <strain evidence="2 3">DT 5432</strain>
    </source>
</reference>
<evidence type="ECO:0000256" key="1">
    <source>
        <dbReference type="SAM" id="Phobius"/>
    </source>
</evidence>